<dbReference type="RefSeq" id="WP_123934260.1">
    <property type="nucleotide sequence ID" value="NZ_CP033897.1"/>
</dbReference>
<reference evidence="7 8" key="1">
    <citation type="submission" date="2018-11" db="EMBL/GenBank/DDBJ databases">
        <authorList>
            <person name="Kleinhagauer T."/>
            <person name="Glaeser S.P."/>
            <person name="Spergser J."/>
            <person name="Ruckert C."/>
            <person name="Kaempfer P."/>
            <person name="Busse H.-J."/>
        </authorList>
    </citation>
    <scope>NUCLEOTIDE SEQUENCE [LARGE SCALE GENOMIC DNA]</scope>
    <source>
        <strain evidence="7 8">W8</strain>
    </source>
</reference>
<evidence type="ECO:0000256" key="2">
    <source>
        <dbReference type="ARBA" id="ARBA00022679"/>
    </source>
</evidence>
<dbReference type="InterPro" id="IPR010280">
    <property type="entry name" value="U5_MeTrfase_fam"/>
</dbReference>
<feature type="active site" description="Nucleophile" evidence="4">
    <location>
        <position position="365"/>
    </location>
</feature>
<dbReference type="GO" id="GO:0070475">
    <property type="term" value="P:rRNA base methylation"/>
    <property type="evidence" value="ECO:0007669"/>
    <property type="project" value="TreeGrafter"/>
</dbReference>
<feature type="binding site" evidence="4">
    <location>
        <position position="293"/>
    </location>
    <ligand>
        <name>S-adenosyl-L-methionine</name>
        <dbReference type="ChEBI" id="CHEBI:59789"/>
    </ligand>
</feature>
<dbReference type="Gene3D" id="2.40.50.140">
    <property type="entry name" value="Nucleic acid-binding proteins"/>
    <property type="match status" value="1"/>
</dbReference>
<dbReference type="EC" id="2.1.1.-" evidence="7"/>
<dbReference type="PANTHER" id="PTHR11061:SF30">
    <property type="entry name" value="TRNA (URACIL(54)-C(5))-METHYLTRANSFERASE"/>
    <property type="match status" value="1"/>
</dbReference>
<name>A0A3G6J590_9CORY</name>
<dbReference type="OrthoDB" id="9804590at2"/>
<accession>A0A3G6J590</accession>
<proteinExistence type="inferred from homology"/>
<evidence type="ECO:0000256" key="4">
    <source>
        <dbReference type="PROSITE-ProRule" id="PRU01024"/>
    </source>
</evidence>
<dbReference type="EMBL" id="CP033897">
    <property type="protein sequence ID" value="AZA11570.1"/>
    <property type="molecule type" value="Genomic_DNA"/>
</dbReference>
<dbReference type="GO" id="GO:0070041">
    <property type="term" value="F:rRNA (uridine-C5-)-methyltransferase activity"/>
    <property type="evidence" value="ECO:0007669"/>
    <property type="project" value="TreeGrafter"/>
</dbReference>
<evidence type="ECO:0000256" key="5">
    <source>
        <dbReference type="PROSITE-ProRule" id="PRU10015"/>
    </source>
</evidence>
<dbReference type="PROSITE" id="PS51687">
    <property type="entry name" value="SAM_MT_RNA_M5U"/>
    <property type="match status" value="1"/>
</dbReference>
<dbReference type="PROSITE" id="PS50926">
    <property type="entry name" value="TRAM"/>
    <property type="match status" value="1"/>
</dbReference>
<protein>
    <submittedName>
        <fullName evidence="7">Putative RNA methyltransferase</fullName>
        <ecNumber evidence="7">2.1.1.-</ecNumber>
    </submittedName>
</protein>
<evidence type="ECO:0000259" key="6">
    <source>
        <dbReference type="PROSITE" id="PS50926"/>
    </source>
</evidence>
<dbReference type="KEGG" id="cgk:CGERO_06350"/>
<dbReference type="PROSITE" id="PS01230">
    <property type="entry name" value="TRMA_1"/>
    <property type="match status" value="1"/>
</dbReference>
<dbReference type="AlphaFoldDB" id="A0A3G6J590"/>
<feature type="binding site" evidence="4">
    <location>
        <position position="239"/>
    </location>
    <ligand>
        <name>S-adenosyl-L-methionine</name>
        <dbReference type="ChEBI" id="CHEBI:59789"/>
    </ligand>
</feature>
<keyword evidence="3 4" id="KW-0949">S-adenosyl-L-methionine</keyword>
<dbReference type="InterPro" id="IPR002792">
    <property type="entry name" value="TRAM_dom"/>
</dbReference>
<evidence type="ECO:0000256" key="1">
    <source>
        <dbReference type="ARBA" id="ARBA00022603"/>
    </source>
</evidence>
<dbReference type="InterPro" id="IPR012340">
    <property type="entry name" value="NA-bd_OB-fold"/>
</dbReference>
<dbReference type="SUPFAM" id="SSF50249">
    <property type="entry name" value="Nucleic acid-binding proteins"/>
    <property type="match status" value="1"/>
</dbReference>
<dbReference type="InterPro" id="IPR030390">
    <property type="entry name" value="MeTrfase_TrmA_AS"/>
</dbReference>
<keyword evidence="1 4" id="KW-0489">Methyltransferase</keyword>
<feature type="active site" evidence="5">
    <location>
        <position position="365"/>
    </location>
</feature>
<dbReference type="Pfam" id="PF01938">
    <property type="entry name" value="TRAM"/>
    <property type="match status" value="1"/>
</dbReference>
<feature type="domain" description="TRAM" evidence="6">
    <location>
        <begin position="4"/>
        <end position="62"/>
    </location>
</feature>
<feature type="binding site" evidence="4">
    <location>
        <position position="270"/>
    </location>
    <ligand>
        <name>S-adenosyl-L-methionine</name>
        <dbReference type="ChEBI" id="CHEBI:59789"/>
    </ligand>
</feature>
<keyword evidence="2 4" id="KW-0808">Transferase</keyword>
<sequence length="422" mass="45193">MSQELQRGQGVTLQIDDLAYGGEGIAHLDGRVIFVQGGLPGDTCTARLTQVKKRFAKAELSSVIEPSPLRVPQRCAAAAAGAGCCDFGTIDPSQELQIKTKILLNQMAKLGGVKLDEAHVEQISLGRVSRWRTRLRLGVNPHGEVGMRKARSREVVTEALCAQAVPELVEALQHIGVQTPGSEVVAARGDDGEVSIAAVKNAPRGKRSEKVEEILVGEPQVKHELEGVTFTLPTTAFWQAHEKAPSKYSELIQRLLIHAEPAWTTAWDLYGGVGAFAPALAKALPNAWIHSVEASRGAALAGQRAFQGQYLENRVEFHTGDVEKLVETLPTPDVVLLDPPRKGAGAEVVEAIAGKQPSTVVHIGCDAATFARDLGAWKTNGYVVEQLFVVDAFPETHHCEAIASLRPEMPGKYGNASARGAA</sequence>
<evidence type="ECO:0000256" key="3">
    <source>
        <dbReference type="ARBA" id="ARBA00022691"/>
    </source>
</evidence>
<evidence type="ECO:0000313" key="7">
    <source>
        <dbReference type="EMBL" id="AZA11570.1"/>
    </source>
</evidence>
<dbReference type="CDD" id="cd02440">
    <property type="entry name" value="AdoMet_MTases"/>
    <property type="match status" value="1"/>
</dbReference>
<gene>
    <name evidence="7" type="ORF">CGERO_06350</name>
</gene>
<dbReference type="Proteomes" id="UP000271587">
    <property type="component" value="Chromosome"/>
</dbReference>
<feature type="binding site" evidence="4">
    <location>
        <position position="338"/>
    </location>
    <ligand>
        <name>S-adenosyl-L-methionine</name>
        <dbReference type="ChEBI" id="CHEBI:59789"/>
    </ligand>
</feature>
<organism evidence="7 8">
    <name type="scientific">Corynebacterium gerontici</name>
    <dbReference type="NCBI Taxonomy" id="2079234"/>
    <lineage>
        <taxon>Bacteria</taxon>
        <taxon>Bacillati</taxon>
        <taxon>Actinomycetota</taxon>
        <taxon>Actinomycetes</taxon>
        <taxon>Mycobacteriales</taxon>
        <taxon>Corynebacteriaceae</taxon>
        <taxon>Corynebacterium</taxon>
    </lineage>
</organism>
<dbReference type="SUPFAM" id="SSF53335">
    <property type="entry name" value="S-adenosyl-L-methionine-dependent methyltransferases"/>
    <property type="match status" value="1"/>
</dbReference>
<evidence type="ECO:0000313" key="8">
    <source>
        <dbReference type="Proteomes" id="UP000271587"/>
    </source>
</evidence>
<dbReference type="PANTHER" id="PTHR11061">
    <property type="entry name" value="RNA M5U METHYLTRANSFERASE"/>
    <property type="match status" value="1"/>
</dbReference>
<dbReference type="Gene3D" id="3.40.50.150">
    <property type="entry name" value="Vaccinia Virus protein VP39"/>
    <property type="match status" value="1"/>
</dbReference>
<dbReference type="InterPro" id="IPR029063">
    <property type="entry name" value="SAM-dependent_MTases_sf"/>
</dbReference>
<comment type="similarity">
    <text evidence="4">Belongs to the class I-like SAM-binding methyltransferase superfamily. RNA M5U methyltransferase family.</text>
</comment>
<keyword evidence="8" id="KW-1185">Reference proteome</keyword>